<feature type="modified residue" description="4-aspartylphosphate" evidence="2">
    <location>
        <position position="63"/>
    </location>
</feature>
<sequence>MIHRTLAIDDDEVTLILSKYQLKQAAFCEHYVGLLSANAALEYLKELNSLQLYHEMPELIIVDINMPVMDAWQFIEAYEKEFGNKFPEIKIVILSSSVDPQDPIKARKYKSVIEFLSKPLNPAEIENLKYNKWLIKHFVPNFQAQIA</sequence>
<proteinExistence type="predicted"/>
<dbReference type="InterPro" id="IPR001789">
    <property type="entry name" value="Sig_transdc_resp-reg_receiver"/>
</dbReference>
<dbReference type="RefSeq" id="WP_171606901.1">
    <property type="nucleotide sequence ID" value="NZ_WHPF01000004.1"/>
</dbReference>
<evidence type="ECO:0000256" key="2">
    <source>
        <dbReference type="PROSITE-ProRule" id="PRU00169"/>
    </source>
</evidence>
<reference evidence="4" key="1">
    <citation type="submission" date="2019-10" db="EMBL/GenBank/DDBJ databases">
        <title>Draft genome sequence of Panacibacter sp. KCS-6.</title>
        <authorList>
            <person name="Yim K.J."/>
        </authorList>
    </citation>
    <scope>NUCLEOTIDE SEQUENCE</scope>
    <source>
        <strain evidence="4">KCS-6</strain>
    </source>
</reference>
<dbReference type="SMART" id="SM00448">
    <property type="entry name" value="REC"/>
    <property type="match status" value="1"/>
</dbReference>
<dbReference type="PANTHER" id="PTHR44591">
    <property type="entry name" value="STRESS RESPONSE REGULATOR PROTEIN 1"/>
    <property type="match status" value="1"/>
</dbReference>
<gene>
    <name evidence="4" type="ORF">GD597_05815</name>
</gene>
<evidence type="ECO:0000259" key="3">
    <source>
        <dbReference type="PROSITE" id="PS50110"/>
    </source>
</evidence>
<dbReference type="GO" id="GO:0000160">
    <property type="term" value="P:phosphorelay signal transduction system"/>
    <property type="evidence" value="ECO:0007669"/>
    <property type="project" value="InterPro"/>
</dbReference>
<protein>
    <submittedName>
        <fullName evidence="4">Response regulator</fullName>
    </submittedName>
</protein>
<dbReference type="InterPro" id="IPR011006">
    <property type="entry name" value="CheY-like_superfamily"/>
</dbReference>
<dbReference type="AlphaFoldDB" id="A0A8J8FH44"/>
<dbReference type="Pfam" id="PF00072">
    <property type="entry name" value="Response_reg"/>
    <property type="match status" value="1"/>
</dbReference>
<feature type="domain" description="Response regulatory" evidence="3">
    <location>
        <begin position="4"/>
        <end position="133"/>
    </location>
</feature>
<dbReference type="Gene3D" id="3.40.50.2300">
    <property type="match status" value="1"/>
</dbReference>
<dbReference type="SUPFAM" id="SSF52172">
    <property type="entry name" value="CheY-like"/>
    <property type="match status" value="1"/>
</dbReference>
<evidence type="ECO:0000256" key="1">
    <source>
        <dbReference type="ARBA" id="ARBA00022553"/>
    </source>
</evidence>
<dbReference type="Proteomes" id="UP000598971">
    <property type="component" value="Unassembled WGS sequence"/>
</dbReference>
<keyword evidence="5" id="KW-1185">Reference proteome</keyword>
<dbReference type="PROSITE" id="PS50110">
    <property type="entry name" value="RESPONSE_REGULATORY"/>
    <property type="match status" value="1"/>
</dbReference>
<dbReference type="EMBL" id="WHPF01000004">
    <property type="protein sequence ID" value="NNV54969.1"/>
    <property type="molecule type" value="Genomic_DNA"/>
</dbReference>
<name>A0A8J8FH44_9BACT</name>
<evidence type="ECO:0000313" key="4">
    <source>
        <dbReference type="EMBL" id="NNV54969.1"/>
    </source>
</evidence>
<comment type="caution">
    <text evidence="4">The sequence shown here is derived from an EMBL/GenBank/DDBJ whole genome shotgun (WGS) entry which is preliminary data.</text>
</comment>
<organism evidence="4 5">
    <name type="scientific">Limnovirga soli</name>
    <dbReference type="NCBI Taxonomy" id="2656915"/>
    <lineage>
        <taxon>Bacteria</taxon>
        <taxon>Pseudomonadati</taxon>
        <taxon>Bacteroidota</taxon>
        <taxon>Chitinophagia</taxon>
        <taxon>Chitinophagales</taxon>
        <taxon>Chitinophagaceae</taxon>
        <taxon>Limnovirga</taxon>
    </lineage>
</organism>
<keyword evidence="1 2" id="KW-0597">Phosphoprotein</keyword>
<dbReference type="PANTHER" id="PTHR44591:SF3">
    <property type="entry name" value="RESPONSE REGULATORY DOMAIN-CONTAINING PROTEIN"/>
    <property type="match status" value="1"/>
</dbReference>
<evidence type="ECO:0000313" key="5">
    <source>
        <dbReference type="Proteomes" id="UP000598971"/>
    </source>
</evidence>
<dbReference type="InterPro" id="IPR050595">
    <property type="entry name" value="Bact_response_regulator"/>
</dbReference>
<accession>A0A8J8FH44</accession>